<evidence type="ECO:0000313" key="3">
    <source>
        <dbReference type="Proteomes" id="UP000019442"/>
    </source>
</evidence>
<dbReference type="Pfam" id="PF01609">
    <property type="entry name" value="DDE_Tnp_1"/>
    <property type="match status" value="1"/>
</dbReference>
<organism evidence="2 3">
    <name type="scientific">Ectothiorhodospira haloalkaliphila</name>
    <dbReference type="NCBI Taxonomy" id="421628"/>
    <lineage>
        <taxon>Bacteria</taxon>
        <taxon>Pseudomonadati</taxon>
        <taxon>Pseudomonadota</taxon>
        <taxon>Gammaproteobacteria</taxon>
        <taxon>Chromatiales</taxon>
        <taxon>Ectothiorhodospiraceae</taxon>
        <taxon>Ectothiorhodospira</taxon>
    </lineage>
</organism>
<dbReference type="Proteomes" id="UP000019442">
    <property type="component" value="Chromosome"/>
</dbReference>
<dbReference type="PATRIC" id="fig|1354791.3.peg.2678"/>
<sequence length="568" mass="64099">MYIDIVPNRNSPPAILLRESTREGGRIVKRTLANLSSLSREQAESIRAVLKGEPLAPVDSLFEVVRSRTHGAVQAIGQAMQRLHLGPLLDSKPSRQRDLVLAMIAARVRDPQSKLATSRSWDHSTLGEWFGVADADEHELYGALDWLLERQDKIERRLARRHLAEGGRVLYDLSSSYLEGSHCPLGRRGYSRDGKKGKLQVNYGLLTDDRGCPVSISVFAGNTSDPQTLMDQVDSLQGRFDLQSVILVGDRGMISQKQIEALDKRSGVDWITALKNGAIRKLVDTGAIQMDLFDERNLFEFSDPAYPGERLIVCRNPSLATLRGEKRNALLEATTRELETVQRMVASGRLKAADKIGVRVGKVINKYKMAKHFELDIQEGQFHFQVNAAQVAEEATLDGLYVIRTAVPREHLSTDDTVRHYKSLSQVEAAFRSLKSDDLKIRPIYHYTEDRVRAHLFLCMLAYYVKWHMTEAWRPLLFADTEREHRAQADPVAPATRSDAALEKVATKTLDDGTPAHSFRTLLNELSTIVRNTCRRRHHEAEEPTFELDTKPNAKQRAALDRINDIRL</sequence>
<dbReference type="InterPro" id="IPR047654">
    <property type="entry name" value="IS1634_transpos"/>
</dbReference>
<gene>
    <name evidence="2" type="ORF">M911_11150</name>
</gene>
<reference evidence="3" key="2">
    <citation type="submission" date="2014-02" db="EMBL/GenBank/DDBJ databases">
        <title>Draft Genome Sequence of extremely halophilic bacteria Halorhodospira halochloris.</title>
        <authorList>
            <person name="Singh K.S."/>
        </authorList>
    </citation>
    <scope>NUCLEOTIDE SEQUENCE [LARGE SCALE GENOMIC DNA]</scope>
    <source>
        <strain evidence="3">A</strain>
    </source>
</reference>
<evidence type="ECO:0000259" key="1">
    <source>
        <dbReference type="Pfam" id="PF01609"/>
    </source>
</evidence>
<dbReference type="SUPFAM" id="SSF53098">
    <property type="entry name" value="Ribonuclease H-like"/>
    <property type="match status" value="1"/>
</dbReference>
<dbReference type="KEGG" id="hhc:M911_11150"/>
<evidence type="ECO:0000313" key="2">
    <source>
        <dbReference type="EMBL" id="AHK79621.1"/>
    </source>
</evidence>
<dbReference type="NCBIfam" id="NF033559">
    <property type="entry name" value="transpos_IS1634"/>
    <property type="match status" value="1"/>
</dbReference>
<dbReference type="GO" id="GO:0004803">
    <property type="term" value="F:transposase activity"/>
    <property type="evidence" value="ECO:0007669"/>
    <property type="project" value="InterPro"/>
</dbReference>
<feature type="domain" description="Transposase IS4-like" evidence="1">
    <location>
        <begin position="187"/>
        <end position="463"/>
    </location>
</feature>
<proteinExistence type="predicted"/>
<dbReference type="PANTHER" id="PTHR34614:SF2">
    <property type="entry name" value="TRANSPOSASE IS4-LIKE DOMAIN-CONTAINING PROTEIN"/>
    <property type="match status" value="1"/>
</dbReference>
<dbReference type="HOGENOM" id="CLU_022426_7_0_6"/>
<dbReference type="InterPro" id="IPR012337">
    <property type="entry name" value="RNaseH-like_sf"/>
</dbReference>
<accession>W8KVR3</accession>
<dbReference type="AlphaFoldDB" id="W8KVR3"/>
<reference evidence="2 3" key="1">
    <citation type="journal article" date="2014" name="J Genomics">
        <title>Draft Genome Sequence of the Extremely Halophilic Phototrophic Purple Sulfur Bacterium Halorhodospira halochloris.</title>
        <authorList>
            <person name="Singh K.S."/>
            <person name="Kirksey J."/>
            <person name="Hoff W.D."/>
            <person name="Deole R."/>
        </authorList>
    </citation>
    <scope>NUCLEOTIDE SEQUENCE [LARGE SCALE GENOMIC DNA]</scope>
    <source>
        <strain evidence="2 3">A</strain>
    </source>
</reference>
<dbReference type="EMBL" id="CP007268">
    <property type="protein sequence ID" value="AHK79621.1"/>
    <property type="molecule type" value="Genomic_DNA"/>
</dbReference>
<keyword evidence="3" id="KW-1185">Reference proteome</keyword>
<name>W8KVR3_9GAMM</name>
<dbReference type="PANTHER" id="PTHR34614">
    <property type="match status" value="1"/>
</dbReference>
<dbReference type="OrthoDB" id="6171862at2"/>
<dbReference type="InterPro" id="IPR002559">
    <property type="entry name" value="Transposase_11"/>
</dbReference>
<protein>
    <submittedName>
        <fullName evidence="2">Tail length tape measure protein</fullName>
    </submittedName>
</protein>
<dbReference type="GO" id="GO:0006313">
    <property type="term" value="P:DNA transposition"/>
    <property type="evidence" value="ECO:0007669"/>
    <property type="project" value="InterPro"/>
</dbReference>
<dbReference type="GO" id="GO:0003677">
    <property type="term" value="F:DNA binding"/>
    <property type="evidence" value="ECO:0007669"/>
    <property type="project" value="InterPro"/>
</dbReference>